<evidence type="ECO:0000313" key="3">
    <source>
        <dbReference type="EMBL" id="CAF1520395.1"/>
    </source>
</evidence>
<dbReference type="EMBL" id="CAJOBH010000069">
    <property type="protein sequence ID" value="CAF3756316.1"/>
    <property type="molecule type" value="Genomic_DNA"/>
</dbReference>
<evidence type="ECO:0000313" key="4">
    <source>
        <dbReference type="EMBL" id="CAF2046893.1"/>
    </source>
</evidence>
<feature type="transmembrane region" description="Helical" evidence="1">
    <location>
        <begin position="99"/>
        <end position="119"/>
    </location>
</feature>
<dbReference type="EMBL" id="CAJOBI010001345">
    <property type="protein sequence ID" value="CAF3876445.1"/>
    <property type="molecule type" value="Genomic_DNA"/>
</dbReference>
<evidence type="ECO:0000313" key="6">
    <source>
        <dbReference type="EMBL" id="CAF3819174.1"/>
    </source>
</evidence>
<dbReference type="Proteomes" id="UP000663834">
    <property type="component" value="Unassembled WGS sequence"/>
</dbReference>
<gene>
    <name evidence="5" type="ORF">BYL167_LOCUS610</name>
    <name evidence="3" type="ORF">CJN711_LOCUS28356</name>
    <name evidence="6" type="ORF">GIL414_LOCUS2116</name>
    <name evidence="2" type="ORF">KQP761_LOCUS15409</name>
    <name evidence="4" type="ORF">MBJ925_LOCUS12281</name>
    <name evidence="7" type="ORF">SMN809_LOCUS5377</name>
</gene>
<keyword evidence="1" id="KW-0812">Transmembrane</keyword>
<keyword evidence="1" id="KW-0472">Membrane</keyword>
<reference evidence="3" key="1">
    <citation type="submission" date="2021-02" db="EMBL/GenBank/DDBJ databases">
        <authorList>
            <person name="Nowell W R."/>
        </authorList>
    </citation>
    <scope>NUCLEOTIDE SEQUENCE</scope>
</reference>
<proteinExistence type="predicted"/>
<dbReference type="Proteomes" id="UP000681720">
    <property type="component" value="Unassembled WGS sequence"/>
</dbReference>
<dbReference type="Proteomes" id="UP000663824">
    <property type="component" value="Unassembled WGS sequence"/>
</dbReference>
<dbReference type="Proteomes" id="UP000663855">
    <property type="component" value="Unassembled WGS sequence"/>
</dbReference>
<dbReference type="EMBL" id="CAJNOW010007521">
    <property type="protein sequence ID" value="CAF1515807.1"/>
    <property type="molecule type" value="Genomic_DNA"/>
</dbReference>
<evidence type="ECO:0000313" key="7">
    <source>
        <dbReference type="EMBL" id="CAF3876445.1"/>
    </source>
</evidence>
<evidence type="ECO:0000256" key="1">
    <source>
        <dbReference type="SAM" id="Phobius"/>
    </source>
</evidence>
<name>A0A815UT14_9BILA</name>
<protein>
    <submittedName>
        <fullName evidence="3">Uncharacterized protein</fullName>
    </submittedName>
</protein>
<dbReference type="Proteomes" id="UP000676336">
    <property type="component" value="Unassembled WGS sequence"/>
</dbReference>
<dbReference type="EMBL" id="CAJNRE010005584">
    <property type="protein sequence ID" value="CAF2046893.1"/>
    <property type="molecule type" value="Genomic_DNA"/>
</dbReference>
<organism evidence="3 8">
    <name type="scientific">Rotaria magnacalcarata</name>
    <dbReference type="NCBI Taxonomy" id="392030"/>
    <lineage>
        <taxon>Eukaryota</taxon>
        <taxon>Metazoa</taxon>
        <taxon>Spiralia</taxon>
        <taxon>Gnathifera</taxon>
        <taxon>Rotifera</taxon>
        <taxon>Eurotatoria</taxon>
        <taxon>Bdelloidea</taxon>
        <taxon>Philodinida</taxon>
        <taxon>Philodinidae</taxon>
        <taxon>Rotaria</taxon>
    </lineage>
</organism>
<evidence type="ECO:0000313" key="2">
    <source>
        <dbReference type="EMBL" id="CAF1515807.1"/>
    </source>
</evidence>
<dbReference type="EMBL" id="CAJNOV010013417">
    <property type="protein sequence ID" value="CAF1520395.1"/>
    <property type="molecule type" value="Genomic_DNA"/>
</dbReference>
<comment type="caution">
    <text evidence="3">The sequence shown here is derived from an EMBL/GenBank/DDBJ whole genome shotgun (WGS) entry which is preliminary data.</text>
</comment>
<dbReference type="Proteomes" id="UP000681967">
    <property type="component" value="Unassembled WGS sequence"/>
</dbReference>
<evidence type="ECO:0000313" key="5">
    <source>
        <dbReference type="EMBL" id="CAF3756316.1"/>
    </source>
</evidence>
<sequence>MAPFNDFMSQKDMIIPVYFVYQNDSHLYVRHISNKTQPTFFDKVNQFNDEQYINEHEIEPILVNCAVAPLAKECLNLNTTSHPLQNLTSSFLTFLTQQYQRGIISIVLIFLLFALTIFFTRKMLLLVIRQYTKGRSSFHDNAIELQQISVNDMKSSDVSVNTTTEKLLIDKNQNKRIIHSNVYDTLPCNTIKCSHSVSLEKTEL</sequence>
<dbReference type="EMBL" id="CAJOBJ010000385">
    <property type="protein sequence ID" value="CAF3819174.1"/>
    <property type="molecule type" value="Genomic_DNA"/>
</dbReference>
<dbReference type="AlphaFoldDB" id="A0A815UT14"/>
<accession>A0A815UT14</accession>
<keyword evidence="1" id="KW-1133">Transmembrane helix</keyword>
<evidence type="ECO:0000313" key="8">
    <source>
        <dbReference type="Proteomes" id="UP000663855"/>
    </source>
</evidence>